<accession>A0A286XLE1</accession>
<dbReference type="PANTHER" id="PTHR45639">
    <property type="entry name" value="HSC70CB, ISOFORM G-RELATED"/>
    <property type="match status" value="1"/>
</dbReference>
<dbReference type="Gene3D" id="3.30.420.40">
    <property type="match status" value="2"/>
</dbReference>
<dbReference type="GeneTree" id="ENSGT00940000159635"/>
<dbReference type="Proteomes" id="UP000005447">
    <property type="component" value="Unassembled WGS sequence"/>
</dbReference>
<dbReference type="SUPFAM" id="SSF53067">
    <property type="entry name" value="Actin-like ATPase domain"/>
    <property type="match status" value="2"/>
</dbReference>
<evidence type="ECO:0000313" key="9">
    <source>
        <dbReference type="Ensembl" id="ENSCPOP00000026302.1"/>
    </source>
</evidence>
<comment type="similarity">
    <text evidence="2">Belongs to the heat shock protein 70 family.</text>
</comment>
<dbReference type="Gene3D" id="2.60.34.10">
    <property type="entry name" value="Substrate Binding Domain Of DNAk, Chain A, domain 1"/>
    <property type="match status" value="1"/>
</dbReference>
<dbReference type="InterPro" id="IPR043129">
    <property type="entry name" value="ATPase_NBD"/>
</dbReference>
<dbReference type="InterPro" id="IPR013126">
    <property type="entry name" value="Hsp_70_fam"/>
</dbReference>
<proteinExistence type="inferred from homology"/>
<dbReference type="GO" id="GO:0005524">
    <property type="term" value="F:ATP binding"/>
    <property type="evidence" value="ECO:0007669"/>
    <property type="project" value="UniProtKB-KW"/>
</dbReference>
<dbReference type="InterPro" id="IPR029048">
    <property type="entry name" value="HSP70_C_sf"/>
</dbReference>
<organism evidence="9 10">
    <name type="scientific">Cavia porcellus</name>
    <name type="common">Guinea pig</name>
    <dbReference type="NCBI Taxonomy" id="10141"/>
    <lineage>
        <taxon>Eukaryota</taxon>
        <taxon>Metazoa</taxon>
        <taxon>Chordata</taxon>
        <taxon>Craniata</taxon>
        <taxon>Vertebrata</taxon>
        <taxon>Euteleostomi</taxon>
        <taxon>Mammalia</taxon>
        <taxon>Eutheria</taxon>
        <taxon>Euarchontoglires</taxon>
        <taxon>Glires</taxon>
        <taxon>Rodentia</taxon>
        <taxon>Hystricomorpha</taxon>
        <taxon>Caviidae</taxon>
        <taxon>Cavia</taxon>
    </lineage>
</organism>
<feature type="compositionally biased region" description="Polar residues" evidence="8">
    <location>
        <begin position="1"/>
        <end position="10"/>
    </location>
</feature>
<name>A0A286XLE1_CAVPO</name>
<dbReference type="SUPFAM" id="SSF100920">
    <property type="entry name" value="Heat shock protein 70kD (HSP70), peptide-binding domain"/>
    <property type="match status" value="1"/>
</dbReference>
<feature type="region of interest" description="Disordered" evidence="8">
    <location>
        <begin position="473"/>
        <end position="536"/>
    </location>
</feature>
<sequence length="735" mass="83239">MATTAVSRGTSHPLGRIQKAPEEGSGSGTWRGRWRHRSNNGVAAKNQQITHANNTVSNFKRFHGRTFNDPFIQKEKENLSYDLVPMKKSGVGIKVMYMDEEHLFSVEQIAVMLLTKLKETAEYNLKKPVTDCVISFASFFTDAERRSVLDAAQIVGLNCLRLMNDMTAVALNCGIYKQDLPSPEEKPRIVVFVDMGHSALQVSACAFNKSKLKVLGTALEPFLGGKNFNEKLVEHFCAEFNTKYKLDAKSRIWALLRLYRECEKLKELMSSNSTDIPLNIECFINDKDASGKMNRSLEELCADLLQKIEVPLYSLMEQTQLKVENVSAVEIVGGTTRIPAVKEKIAKFFGKDVSTTLSADEAVARGCALQCAILSPAFKVREFSKILKGLVQAVFSRNHAAPFSKVLTFLRRGPFELEAFYSDPQGIPYPEAKIGRFVVQNVSAQKNVNTHGIFTISTASMVEKILTKDNEVSSIEADMECPNQRPSENPDTEKNIQQDNSEAGTQPQVQTDEENKNPDADKAGEKKVDQPPEAKKRKIKVVSVELSIEANLVRQLGKDLNMYIETEGKMIMQDKLEKERNDAKNTVEEYVYEFRDKLLLTETEDWLYEEGEDQSKQLEELMKIGATVKVQFQEHYTKITADFRHKDEKYNHIDESEMKKVEKSVNEVMKWMNNVVNAQATWNLDQDPVVRAHEIKTKIKELNNVCEPVVAHPNQKSDHLNWKELQMSSVNMDLD</sequence>
<dbReference type="FunFam" id="3.30.420.40:FF:000495">
    <property type="entry name" value="Heat shock protein 4b"/>
    <property type="match status" value="1"/>
</dbReference>
<feature type="region of interest" description="Disordered" evidence="8">
    <location>
        <begin position="1"/>
        <end position="35"/>
    </location>
</feature>
<feature type="compositionally biased region" description="Polar residues" evidence="8">
    <location>
        <begin position="497"/>
        <end position="510"/>
    </location>
</feature>
<keyword evidence="10" id="KW-1185">Reference proteome</keyword>
<evidence type="ECO:0000256" key="8">
    <source>
        <dbReference type="SAM" id="MobiDB-lite"/>
    </source>
</evidence>
<dbReference type="FunFam" id="3.90.640.10:FF:000004">
    <property type="entry name" value="Heat shock 70 kDa protein 4"/>
    <property type="match status" value="1"/>
</dbReference>
<reference evidence="9" key="2">
    <citation type="submission" date="2025-08" db="UniProtKB">
        <authorList>
            <consortium name="Ensembl"/>
        </authorList>
    </citation>
    <scope>IDENTIFICATION</scope>
    <source>
        <strain evidence="9">2N</strain>
    </source>
</reference>
<dbReference type="FunFam" id="3.30.30.30:FF:000002">
    <property type="entry name" value="Heat shock 70 kDa protein 4"/>
    <property type="match status" value="1"/>
</dbReference>
<dbReference type="Gene3D" id="3.90.640.10">
    <property type="entry name" value="Actin, Chain A, domain 4"/>
    <property type="match status" value="1"/>
</dbReference>
<dbReference type="InterPro" id="IPR018181">
    <property type="entry name" value="Heat_shock_70_CS"/>
</dbReference>
<evidence type="ECO:0000256" key="4">
    <source>
        <dbReference type="ARBA" id="ARBA00022553"/>
    </source>
</evidence>
<dbReference type="Ensembl" id="ENSCPOT00000035001.1">
    <property type="protein sequence ID" value="ENSCPOP00000026302.1"/>
    <property type="gene ID" value="ENSCPOG00000035549.1"/>
</dbReference>
<evidence type="ECO:0000256" key="6">
    <source>
        <dbReference type="ARBA" id="ARBA00022840"/>
    </source>
</evidence>
<evidence type="ECO:0000256" key="5">
    <source>
        <dbReference type="ARBA" id="ARBA00022741"/>
    </source>
</evidence>
<dbReference type="PANTHER" id="PTHR45639:SF2">
    <property type="entry name" value="HEAT SHOCK PROTEIN 105 KDA"/>
    <property type="match status" value="1"/>
</dbReference>
<comment type="subcellular location">
    <subcellularLocation>
        <location evidence="1">Cytoplasm</location>
    </subcellularLocation>
</comment>
<keyword evidence="4" id="KW-0597">Phosphoprotein</keyword>
<dbReference type="SUPFAM" id="SSF100934">
    <property type="entry name" value="Heat shock protein 70kD (HSP70), C-terminal subdomain"/>
    <property type="match status" value="1"/>
</dbReference>
<dbReference type="FunFam" id="3.30.420.40:FF:000767">
    <property type="entry name" value="Heat shock protein 70 (HSP70)-4, putative"/>
    <property type="match status" value="1"/>
</dbReference>
<evidence type="ECO:0000256" key="7">
    <source>
        <dbReference type="ARBA" id="ARBA00023016"/>
    </source>
</evidence>
<dbReference type="OMA" id="YFYRHKL"/>
<dbReference type="FunFam" id="1.20.1270.10:FF:000012">
    <property type="entry name" value="Heat shock protein 105 kDa isoform 1"/>
    <property type="match status" value="1"/>
</dbReference>
<dbReference type="AlphaFoldDB" id="A0A286XLE1"/>
<dbReference type="InterPro" id="IPR029047">
    <property type="entry name" value="HSP70_peptide-bd_sf"/>
</dbReference>
<keyword evidence="6" id="KW-0067">ATP-binding</keyword>
<dbReference type="Pfam" id="PF00012">
    <property type="entry name" value="HSP70"/>
    <property type="match status" value="1"/>
</dbReference>
<reference evidence="9" key="3">
    <citation type="submission" date="2025-09" db="UniProtKB">
        <authorList>
            <consortium name="Ensembl"/>
        </authorList>
    </citation>
    <scope>IDENTIFICATION</scope>
    <source>
        <strain evidence="9">2N</strain>
    </source>
</reference>
<keyword evidence="7" id="KW-0346">Stress response</keyword>
<dbReference type="InParanoid" id="A0A286XLE1"/>
<protein>
    <recommendedName>
        <fullName evidence="11">Heat shock protein family H (Hsp110) member 1</fullName>
    </recommendedName>
</protein>
<dbReference type="STRING" id="10141.ENSCPOP00000026302"/>
<dbReference type="VEuPathDB" id="HostDB:ENSCPOG00000035549"/>
<evidence type="ECO:0000256" key="1">
    <source>
        <dbReference type="ARBA" id="ARBA00004496"/>
    </source>
</evidence>
<evidence type="ECO:0000256" key="2">
    <source>
        <dbReference type="ARBA" id="ARBA00007381"/>
    </source>
</evidence>
<dbReference type="Gene3D" id="1.20.1270.10">
    <property type="match status" value="2"/>
</dbReference>
<evidence type="ECO:0008006" key="11">
    <source>
        <dbReference type="Google" id="ProtNLM"/>
    </source>
</evidence>
<dbReference type="GO" id="GO:0005829">
    <property type="term" value="C:cytosol"/>
    <property type="evidence" value="ECO:0007669"/>
    <property type="project" value="TreeGrafter"/>
</dbReference>
<dbReference type="PROSITE" id="PS01036">
    <property type="entry name" value="HSP70_3"/>
    <property type="match status" value="1"/>
</dbReference>
<dbReference type="EMBL" id="AAKN02039290">
    <property type="status" value="NOT_ANNOTATED_CDS"/>
    <property type="molecule type" value="Genomic_DNA"/>
</dbReference>
<evidence type="ECO:0000256" key="3">
    <source>
        <dbReference type="ARBA" id="ARBA00022490"/>
    </source>
</evidence>
<dbReference type="Gene3D" id="3.30.30.30">
    <property type="match status" value="1"/>
</dbReference>
<keyword evidence="5" id="KW-0547">Nucleotide-binding</keyword>
<dbReference type="GO" id="GO:0005634">
    <property type="term" value="C:nucleus"/>
    <property type="evidence" value="ECO:0007669"/>
    <property type="project" value="TreeGrafter"/>
</dbReference>
<feature type="compositionally biased region" description="Basic and acidic residues" evidence="8">
    <location>
        <begin position="513"/>
        <end position="534"/>
    </location>
</feature>
<dbReference type="PRINTS" id="PR00301">
    <property type="entry name" value="HEATSHOCK70"/>
</dbReference>
<evidence type="ECO:0000313" key="10">
    <source>
        <dbReference type="Proteomes" id="UP000005447"/>
    </source>
</evidence>
<keyword evidence="3" id="KW-0963">Cytoplasm</keyword>
<dbReference type="GO" id="GO:0140662">
    <property type="term" value="F:ATP-dependent protein folding chaperone"/>
    <property type="evidence" value="ECO:0007669"/>
    <property type="project" value="InterPro"/>
</dbReference>
<dbReference type="FunFam" id="3.30.420.40:FF:000243">
    <property type="entry name" value="Heat shock protein 105 kDa"/>
    <property type="match status" value="1"/>
</dbReference>
<reference evidence="10" key="1">
    <citation type="journal article" date="2011" name="Nature">
        <title>A high-resolution map of human evolutionary constraint using 29 mammals.</title>
        <authorList>
            <person name="Lindblad-Toh K."/>
            <person name="Garber M."/>
            <person name="Zuk O."/>
            <person name="Lin M.F."/>
            <person name="Parker B.J."/>
            <person name="Washietl S."/>
            <person name="Kheradpour P."/>
            <person name="Ernst J."/>
            <person name="Jordan G."/>
            <person name="Mauceli E."/>
            <person name="Ward L.D."/>
            <person name="Lowe C.B."/>
            <person name="Holloway A.K."/>
            <person name="Clamp M."/>
            <person name="Gnerre S."/>
            <person name="Alfoldi J."/>
            <person name="Beal K."/>
            <person name="Chang J."/>
            <person name="Clawson H."/>
            <person name="Cuff J."/>
            <person name="Di Palma F."/>
            <person name="Fitzgerald S."/>
            <person name="Flicek P."/>
            <person name="Guttman M."/>
            <person name="Hubisz M.J."/>
            <person name="Jaffe D.B."/>
            <person name="Jungreis I."/>
            <person name="Kent W.J."/>
            <person name="Kostka D."/>
            <person name="Lara M."/>
            <person name="Martins A.L."/>
            <person name="Massingham T."/>
            <person name="Moltke I."/>
            <person name="Raney B.J."/>
            <person name="Rasmussen M.D."/>
            <person name="Robinson J."/>
            <person name="Stark A."/>
            <person name="Vilella A.J."/>
            <person name="Wen J."/>
            <person name="Xie X."/>
            <person name="Zody M.C."/>
            <person name="Baldwin J."/>
            <person name="Bloom T."/>
            <person name="Chin C.W."/>
            <person name="Heiman D."/>
            <person name="Nicol R."/>
            <person name="Nusbaum C."/>
            <person name="Young S."/>
            <person name="Wilkinson J."/>
            <person name="Worley K.C."/>
            <person name="Kovar C.L."/>
            <person name="Muzny D.M."/>
            <person name="Gibbs R.A."/>
            <person name="Cree A."/>
            <person name="Dihn H.H."/>
            <person name="Fowler G."/>
            <person name="Jhangiani S."/>
            <person name="Joshi V."/>
            <person name="Lee S."/>
            <person name="Lewis L.R."/>
            <person name="Nazareth L.V."/>
            <person name="Okwuonu G."/>
            <person name="Santibanez J."/>
            <person name="Warren W.C."/>
            <person name="Mardis E.R."/>
            <person name="Weinstock G.M."/>
            <person name="Wilson R.K."/>
            <person name="Delehaunty K."/>
            <person name="Dooling D."/>
            <person name="Fronik C."/>
            <person name="Fulton L."/>
            <person name="Fulton B."/>
            <person name="Graves T."/>
            <person name="Minx P."/>
            <person name="Sodergren E."/>
            <person name="Birney E."/>
            <person name="Margulies E.H."/>
            <person name="Herrero J."/>
            <person name="Green E.D."/>
            <person name="Haussler D."/>
            <person name="Siepel A."/>
            <person name="Goldman N."/>
            <person name="Pollard K.S."/>
            <person name="Pedersen J.S."/>
            <person name="Lander E.S."/>
            <person name="Kellis M."/>
        </authorList>
    </citation>
    <scope>NUCLEOTIDE SEQUENCE [LARGE SCALE GENOMIC DNA]</scope>
    <source>
        <strain evidence="10">2N</strain>
    </source>
</reference>